<evidence type="ECO:0000313" key="2">
    <source>
        <dbReference type="Proteomes" id="UP001594351"/>
    </source>
</evidence>
<dbReference type="InterPro" id="IPR016024">
    <property type="entry name" value="ARM-type_fold"/>
</dbReference>
<evidence type="ECO:0000313" key="1">
    <source>
        <dbReference type="EMBL" id="MFC1853304.1"/>
    </source>
</evidence>
<organism evidence="1 2">
    <name type="scientific">candidate division CSSED10-310 bacterium</name>
    <dbReference type="NCBI Taxonomy" id="2855610"/>
    <lineage>
        <taxon>Bacteria</taxon>
        <taxon>Bacteria division CSSED10-310</taxon>
    </lineage>
</organism>
<dbReference type="EMBL" id="JBHPBY010000468">
    <property type="protein sequence ID" value="MFC1853304.1"/>
    <property type="molecule type" value="Genomic_DNA"/>
</dbReference>
<gene>
    <name evidence="1" type="ORF">ACFL27_24160</name>
</gene>
<dbReference type="InterPro" id="IPR011989">
    <property type="entry name" value="ARM-like"/>
</dbReference>
<dbReference type="Proteomes" id="UP001594351">
    <property type="component" value="Unassembled WGS sequence"/>
</dbReference>
<keyword evidence="2" id="KW-1185">Reference proteome</keyword>
<dbReference type="SUPFAM" id="SSF48371">
    <property type="entry name" value="ARM repeat"/>
    <property type="match status" value="1"/>
</dbReference>
<sequence>MNLIRLIPFFFWLTVITVIPYPVYGAARQGALISLQTLSPADQESLITAIQRARKDYPTIFTAVSQIRENLPQLDRVKRGLYPVITPLLKSLGPEALYPVLERIAVSDVSSDDLTDSAWSAWRASLLEAAGMCRDERAEPVLRAVLQSNQDEFLIIQAAAAYGKLASDQVVDLLINMSAEAGPKQLAILAGMGHCRRLVIAQRLAEILAEKPEKQTALVVAQSLGRVGSAWAWQTEVIARCHEEVPTRTLAARALITAFTSYDRDVRIQITHAILVVDHPSTLDFIREQKHRSSPELHPELDELRNRFQKSPLRVKSK</sequence>
<dbReference type="Gene3D" id="1.25.10.10">
    <property type="entry name" value="Leucine-rich Repeat Variant"/>
    <property type="match status" value="1"/>
</dbReference>
<proteinExistence type="predicted"/>
<protein>
    <submittedName>
        <fullName evidence="1">HEAT repeat domain-containing protein</fullName>
    </submittedName>
</protein>
<reference evidence="1 2" key="1">
    <citation type="submission" date="2024-09" db="EMBL/GenBank/DDBJ databases">
        <title>Laminarin stimulates single cell rates of sulfate reduction while oxygen inhibits transcriptomic activity in coastal marine sediment.</title>
        <authorList>
            <person name="Lindsay M."/>
            <person name="Orcutt B."/>
            <person name="Emerson D."/>
            <person name="Stepanauskas R."/>
            <person name="D'Angelo T."/>
        </authorList>
    </citation>
    <scope>NUCLEOTIDE SEQUENCE [LARGE SCALE GENOMIC DNA]</scope>
    <source>
        <strain evidence="1">SAG AM-311-K15</strain>
    </source>
</reference>
<name>A0ABV6Z4G0_UNCC1</name>
<comment type="caution">
    <text evidence="1">The sequence shown here is derived from an EMBL/GenBank/DDBJ whole genome shotgun (WGS) entry which is preliminary data.</text>
</comment>
<accession>A0ABV6Z4G0</accession>